<accession>A0A1X2HF41</accession>
<dbReference type="EMBL" id="MCGN01000004">
    <property type="protein sequence ID" value="ORY97573.1"/>
    <property type="molecule type" value="Genomic_DNA"/>
</dbReference>
<dbReference type="Gene3D" id="3.40.630.30">
    <property type="match status" value="1"/>
</dbReference>
<keyword evidence="1" id="KW-1133">Transmembrane helix</keyword>
<dbReference type="AlphaFoldDB" id="A0A1X2HF41"/>
<feature type="transmembrane region" description="Helical" evidence="1">
    <location>
        <begin position="69"/>
        <end position="91"/>
    </location>
</feature>
<keyword evidence="1" id="KW-0472">Membrane</keyword>
<evidence type="ECO:0000256" key="1">
    <source>
        <dbReference type="SAM" id="Phobius"/>
    </source>
</evidence>
<dbReference type="Proteomes" id="UP000242180">
    <property type="component" value="Unassembled WGS sequence"/>
</dbReference>
<comment type="caution">
    <text evidence="2">The sequence shown here is derived from an EMBL/GenBank/DDBJ whole genome shotgun (WGS) entry which is preliminary data.</text>
</comment>
<keyword evidence="1" id="KW-0812">Transmembrane</keyword>
<keyword evidence="3" id="KW-1185">Reference proteome</keyword>
<dbReference type="OrthoDB" id="660555at2759"/>
<gene>
    <name evidence="2" type="ORF">BCR43DRAFT_489992</name>
</gene>
<evidence type="ECO:0008006" key="4">
    <source>
        <dbReference type="Google" id="ProtNLM"/>
    </source>
</evidence>
<evidence type="ECO:0000313" key="3">
    <source>
        <dbReference type="Proteomes" id="UP000242180"/>
    </source>
</evidence>
<organism evidence="2 3">
    <name type="scientific">Syncephalastrum racemosum</name>
    <name type="common">Filamentous fungus</name>
    <dbReference type="NCBI Taxonomy" id="13706"/>
    <lineage>
        <taxon>Eukaryota</taxon>
        <taxon>Fungi</taxon>
        <taxon>Fungi incertae sedis</taxon>
        <taxon>Mucoromycota</taxon>
        <taxon>Mucoromycotina</taxon>
        <taxon>Mucoromycetes</taxon>
        <taxon>Mucorales</taxon>
        <taxon>Syncephalastraceae</taxon>
        <taxon>Syncephalastrum</taxon>
    </lineage>
</organism>
<dbReference type="InParanoid" id="A0A1X2HF41"/>
<dbReference type="OMA" id="FGRTINI"/>
<sequence length="184" mass="20447">MTRIRNYRESDADGVRAIYIGHWRKTERRRTLQRVLTERGRAKTSLQASVVGLLSLRLVRPPTWWSTSWTAALATEVALWSLGLGVALYLWTRSHLRKVTATQSERFTAKLTSCLNAEKSGAWVMEDDKGQIVGAAALQFAENEGRVLTGASASSKIELALVQTAIQFARQNNISVIAKSSTEE</sequence>
<name>A0A1X2HF41_SYNRA</name>
<evidence type="ECO:0000313" key="2">
    <source>
        <dbReference type="EMBL" id="ORY97573.1"/>
    </source>
</evidence>
<protein>
    <recommendedName>
        <fullName evidence="4">N-acetyltransferase domain-containing protein</fullName>
    </recommendedName>
</protein>
<proteinExistence type="predicted"/>
<reference evidence="2 3" key="1">
    <citation type="submission" date="2016-07" db="EMBL/GenBank/DDBJ databases">
        <title>Pervasive Adenine N6-methylation of Active Genes in Fungi.</title>
        <authorList>
            <consortium name="DOE Joint Genome Institute"/>
            <person name="Mondo S.J."/>
            <person name="Dannebaum R.O."/>
            <person name="Kuo R.C."/>
            <person name="Labutti K."/>
            <person name="Haridas S."/>
            <person name="Kuo A."/>
            <person name="Salamov A."/>
            <person name="Ahrendt S.R."/>
            <person name="Lipzen A."/>
            <person name="Sullivan W."/>
            <person name="Andreopoulos W.B."/>
            <person name="Clum A."/>
            <person name="Lindquist E."/>
            <person name="Daum C."/>
            <person name="Ramamoorthy G.K."/>
            <person name="Gryganskyi A."/>
            <person name="Culley D."/>
            <person name="Magnuson J.K."/>
            <person name="James T.Y."/>
            <person name="O'Malley M.A."/>
            <person name="Stajich J.E."/>
            <person name="Spatafora J.W."/>
            <person name="Visel A."/>
            <person name="Grigoriev I.V."/>
        </authorList>
    </citation>
    <scope>NUCLEOTIDE SEQUENCE [LARGE SCALE GENOMIC DNA]</scope>
    <source>
        <strain evidence="2 3">NRRL 2496</strain>
    </source>
</reference>